<evidence type="ECO:0000259" key="1">
    <source>
        <dbReference type="Pfam" id="PF12674"/>
    </source>
</evidence>
<dbReference type="Proteomes" id="UP000481872">
    <property type="component" value="Unassembled WGS sequence"/>
</dbReference>
<dbReference type="RefSeq" id="WP_010297217.1">
    <property type="nucleotide sequence ID" value="NZ_CABKRL010000004.1"/>
</dbReference>
<proteinExistence type="predicted"/>
<evidence type="ECO:0000313" key="2">
    <source>
        <dbReference type="EMBL" id="NEU06371.1"/>
    </source>
</evidence>
<feature type="domain" description="Putative zinc ribbon" evidence="1">
    <location>
        <begin position="3"/>
        <end position="77"/>
    </location>
</feature>
<dbReference type="EMBL" id="JAAGPU010000042">
    <property type="protein sequence ID" value="NEU06371.1"/>
    <property type="molecule type" value="Genomic_DNA"/>
</dbReference>
<name>A0A6M0H927_9CLOT</name>
<gene>
    <name evidence="2" type="ORF">G3M99_16280</name>
</gene>
<comment type="caution">
    <text evidence="2">The sequence shown here is derived from an EMBL/GenBank/DDBJ whole genome shotgun (WGS) entry which is preliminary data.</text>
</comment>
<dbReference type="InterPro" id="IPR025868">
    <property type="entry name" value="Zn_ribbon_dom_put"/>
</dbReference>
<dbReference type="AlphaFoldDB" id="A0A6M0H927"/>
<reference evidence="2 3" key="1">
    <citation type="submission" date="2020-02" db="EMBL/GenBank/DDBJ databases">
        <title>Genome assembly of a novel Clostridium senegalense strain.</title>
        <authorList>
            <person name="Gupta T.B."/>
            <person name="Jauregui R."/>
            <person name="Maclean P."/>
            <person name="Nawarathana A."/>
            <person name="Brightwell G."/>
        </authorList>
    </citation>
    <scope>NUCLEOTIDE SEQUENCE [LARGE SCALE GENOMIC DNA]</scope>
    <source>
        <strain evidence="2 3">AGRFS4</strain>
    </source>
</reference>
<accession>A0A6M0H927</accession>
<protein>
    <submittedName>
        <fullName evidence="2">Transcriptional regulator</fullName>
    </submittedName>
</protein>
<sequence>MNFCQSCGMPLVNENEVSDNKEYCVYCYSNGKFKADISLDEMIEACVPHLMNAHKDFSEEAARENLKSFLPTLKRWK</sequence>
<organism evidence="2 3">
    <name type="scientific">Clostridium senegalense</name>
    <dbReference type="NCBI Taxonomy" id="1465809"/>
    <lineage>
        <taxon>Bacteria</taxon>
        <taxon>Bacillati</taxon>
        <taxon>Bacillota</taxon>
        <taxon>Clostridia</taxon>
        <taxon>Eubacteriales</taxon>
        <taxon>Clostridiaceae</taxon>
        <taxon>Clostridium</taxon>
    </lineage>
</organism>
<dbReference type="Pfam" id="PF12674">
    <property type="entry name" value="Zn_ribbon_2"/>
    <property type="match status" value="1"/>
</dbReference>
<keyword evidence="3" id="KW-1185">Reference proteome</keyword>
<evidence type="ECO:0000313" key="3">
    <source>
        <dbReference type="Proteomes" id="UP000481872"/>
    </source>
</evidence>